<accession>A0A857KJN8</accession>
<evidence type="ECO:0000313" key="3">
    <source>
        <dbReference type="EMBL" id="QHN39851.1"/>
    </source>
</evidence>
<dbReference type="PANTHER" id="PTHR46268">
    <property type="entry name" value="STRESS RESPONSE PROTEIN NHAX"/>
    <property type="match status" value="1"/>
</dbReference>
<dbReference type="PANTHER" id="PTHR46268:SF6">
    <property type="entry name" value="UNIVERSAL STRESS PROTEIN UP12"/>
    <property type="match status" value="1"/>
</dbReference>
<organism evidence="3">
    <name type="scientific">Gordonia amarae</name>
    <dbReference type="NCBI Taxonomy" id="36821"/>
    <lineage>
        <taxon>Bacteria</taxon>
        <taxon>Bacillati</taxon>
        <taxon>Actinomycetota</taxon>
        <taxon>Actinomycetes</taxon>
        <taxon>Mycobacteriales</taxon>
        <taxon>Gordoniaceae</taxon>
        <taxon>Gordonia</taxon>
    </lineage>
</organism>
<dbReference type="SUPFAM" id="SSF52402">
    <property type="entry name" value="Adenine nucleotide alpha hydrolases-like"/>
    <property type="match status" value="2"/>
</dbReference>
<evidence type="ECO:0000259" key="2">
    <source>
        <dbReference type="Pfam" id="PF00582"/>
    </source>
</evidence>
<protein>
    <submittedName>
        <fullName evidence="3">Universal stress protein</fullName>
    </submittedName>
</protein>
<dbReference type="PRINTS" id="PR01438">
    <property type="entry name" value="UNVRSLSTRESS"/>
</dbReference>
<dbReference type="EMBL" id="CP045810">
    <property type="protein sequence ID" value="QHN39851.1"/>
    <property type="molecule type" value="Genomic_DNA"/>
</dbReference>
<comment type="similarity">
    <text evidence="1">Belongs to the universal stress protein A family.</text>
</comment>
<evidence type="ECO:0000256" key="1">
    <source>
        <dbReference type="ARBA" id="ARBA00008791"/>
    </source>
</evidence>
<dbReference type="InterPro" id="IPR006016">
    <property type="entry name" value="UspA"/>
</dbReference>
<dbReference type="InterPro" id="IPR014729">
    <property type="entry name" value="Rossmann-like_a/b/a_fold"/>
</dbReference>
<feature type="domain" description="UspA" evidence="2">
    <location>
        <begin position="2"/>
        <end position="136"/>
    </location>
</feature>
<dbReference type="RefSeq" id="WP_040513940.1">
    <property type="nucleotide sequence ID" value="NZ_CP045804.1"/>
</dbReference>
<gene>
    <name evidence="3" type="ORF">GII30_12375</name>
</gene>
<proteinExistence type="inferred from homology"/>
<name>A0A857KJN8_9ACTN</name>
<sequence>MTIVVGFSASRQSRAPLNLAVQIAASSGHSIVAVAVVEDSGARAGDPFQQEFIDHLTGLTEAALRSVLDEMPGGAGIPAIVTPGPSTAAGLLQVAYDHDAALVVVGSSSSGLMGRLALGSVTDRIVHTARIPVAIAPRGYELEPGRITRITAGYGGAADESGLIAATAELTRRWSLPLRVVSFTVRPLAAFAATATPGSEQAMIDRWIDQTRDAVTAELAEVRTRIHVPDTEVVVGTGPDWATAMDKVTWRPGEILALGSGAAGVVSQVFPGTVANRILRNSPVPVILMPKT</sequence>
<feature type="domain" description="UspA" evidence="2">
    <location>
        <begin position="150"/>
        <end position="288"/>
    </location>
</feature>
<dbReference type="Gene3D" id="3.40.50.620">
    <property type="entry name" value="HUPs"/>
    <property type="match status" value="2"/>
</dbReference>
<dbReference type="Pfam" id="PF00582">
    <property type="entry name" value="Usp"/>
    <property type="match status" value="2"/>
</dbReference>
<dbReference type="InterPro" id="IPR006015">
    <property type="entry name" value="Universal_stress_UspA"/>
</dbReference>
<dbReference type="CDD" id="cd00293">
    <property type="entry name" value="USP-like"/>
    <property type="match status" value="1"/>
</dbReference>
<dbReference type="AlphaFoldDB" id="A0A857KJN8"/>
<reference evidence="3" key="1">
    <citation type="journal article" date="2021" name="Nat. Microbiol.">
        <title>Cocultivation of an ultrasmall environmental parasitic bacterium with lytic ability against bacteria associated with wastewater foams.</title>
        <authorList>
            <person name="Batinovic S."/>
            <person name="Rose J.J.A."/>
            <person name="Ratcliffe J."/>
            <person name="Seviour R.J."/>
            <person name="Petrovski S."/>
        </authorList>
    </citation>
    <scope>NUCLEOTIDE SEQUENCE</scope>
    <source>
        <strain evidence="3">CON44</strain>
    </source>
</reference>